<evidence type="ECO:0000313" key="2">
    <source>
        <dbReference type="Proteomes" id="UP001594351"/>
    </source>
</evidence>
<reference evidence="1 2" key="1">
    <citation type="submission" date="2024-09" db="EMBL/GenBank/DDBJ databases">
        <title>Laminarin stimulates single cell rates of sulfate reduction while oxygen inhibits transcriptomic activity in coastal marine sediment.</title>
        <authorList>
            <person name="Lindsay M."/>
            <person name="Orcutt B."/>
            <person name="Emerson D."/>
            <person name="Stepanauskas R."/>
            <person name="D'Angelo T."/>
        </authorList>
    </citation>
    <scope>NUCLEOTIDE SEQUENCE [LARGE SCALE GENOMIC DNA]</scope>
    <source>
        <strain evidence="1">SAG AM-311-K15</strain>
    </source>
</reference>
<name>A0ABV6YU18_UNCC1</name>
<dbReference type="SUPFAM" id="SSF52833">
    <property type="entry name" value="Thioredoxin-like"/>
    <property type="match status" value="1"/>
</dbReference>
<comment type="caution">
    <text evidence="1">The sequence shown here is derived from an EMBL/GenBank/DDBJ whole genome shotgun (WGS) entry which is preliminary data.</text>
</comment>
<organism evidence="1 2">
    <name type="scientific">candidate division CSSED10-310 bacterium</name>
    <dbReference type="NCBI Taxonomy" id="2855610"/>
    <lineage>
        <taxon>Bacteria</taxon>
        <taxon>Bacteria division CSSED10-310</taxon>
    </lineage>
</organism>
<protein>
    <recommendedName>
        <fullName evidence="3">Alkyl hydroperoxide reductase subunit C/ Thiol specific antioxidant domain-containing protein</fullName>
    </recommendedName>
</protein>
<evidence type="ECO:0008006" key="3">
    <source>
        <dbReference type="Google" id="ProtNLM"/>
    </source>
</evidence>
<dbReference type="EMBL" id="JBHPBY010000054">
    <property type="protein sequence ID" value="MFC1849697.1"/>
    <property type="molecule type" value="Genomic_DNA"/>
</dbReference>
<dbReference type="Gene3D" id="3.40.30.10">
    <property type="entry name" value="Glutaredoxin"/>
    <property type="match status" value="1"/>
</dbReference>
<accession>A0ABV6YU18</accession>
<proteinExistence type="predicted"/>
<dbReference type="InterPro" id="IPR036249">
    <property type="entry name" value="Thioredoxin-like_sf"/>
</dbReference>
<dbReference type="Proteomes" id="UP001594351">
    <property type="component" value="Unassembled WGS sequence"/>
</dbReference>
<keyword evidence="2" id="KW-1185">Reference proteome</keyword>
<gene>
    <name evidence="1" type="ORF">ACFL27_05750</name>
</gene>
<sequence length="43" mass="4780">MSKVELNTLAPDFSLPDFLGNEVSLANLVTQKNVILIFNRGFL</sequence>
<evidence type="ECO:0000313" key="1">
    <source>
        <dbReference type="EMBL" id="MFC1849697.1"/>
    </source>
</evidence>